<feature type="region of interest" description="Disordered" evidence="1">
    <location>
        <begin position="32"/>
        <end position="59"/>
    </location>
</feature>
<dbReference type="Proteomes" id="UP000002218">
    <property type="component" value="Chromosome"/>
</dbReference>
<dbReference type="KEGG" id="nml:Namu_3931"/>
<protein>
    <submittedName>
        <fullName evidence="2">Uncharacterized protein</fullName>
    </submittedName>
</protein>
<evidence type="ECO:0000313" key="2">
    <source>
        <dbReference type="EMBL" id="ACV80224.1"/>
    </source>
</evidence>
<dbReference type="AlphaFoldDB" id="C8XGZ3"/>
<organism evidence="2 3">
    <name type="scientific">Nakamurella multipartita (strain ATCC 700099 / DSM 44233 / CIP 104796 / JCM 9543 / NBRC 105858 / Y-104)</name>
    <name type="common">Microsphaera multipartita</name>
    <dbReference type="NCBI Taxonomy" id="479431"/>
    <lineage>
        <taxon>Bacteria</taxon>
        <taxon>Bacillati</taxon>
        <taxon>Actinomycetota</taxon>
        <taxon>Actinomycetes</taxon>
        <taxon>Nakamurellales</taxon>
        <taxon>Nakamurellaceae</taxon>
        <taxon>Nakamurella</taxon>
    </lineage>
</organism>
<reference evidence="2 3" key="2">
    <citation type="journal article" date="2010" name="Stand. Genomic Sci.">
        <title>Complete genome sequence of Nakamurella multipartita type strain (Y-104).</title>
        <authorList>
            <person name="Tice H."/>
            <person name="Mayilraj S."/>
            <person name="Sims D."/>
            <person name="Lapidus A."/>
            <person name="Nolan M."/>
            <person name="Lucas S."/>
            <person name="Glavina Del Rio T."/>
            <person name="Copeland A."/>
            <person name="Cheng J.F."/>
            <person name="Meincke L."/>
            <person name="Bruce D."/>
            <person name="Goodwin L."/>
            <person name="Pitluck S."/>
            <person name="Ivanova N."/>
            <person name="Mavromatis K."/>
            <person name="Ovchinnikova G."/>
            <person name="Pati A."/>
            <person name="Chen A."/>
            <person name="Palaniappan K."/>
            <person name="Land M."/>
            <person name="Hauser L."/>
            <person name="Chang Y.J."/>
            <person name="Jeffries C.D."/>
            <person name="Detter J.C."/>
            <person name="Brettin T."/>
            <person name="Rohde M."/>
            <person name="Goker M."/>
            <person name="Bristow J."/>
            <person name="Eisen J.A."/>
            <person name="Markowitz V."/>
            <person name="Hugenholtz P."/>
            <person name="Kyrpides N.C."/>
            <person name="Klenk H.P."/>
            <person name="Chen F."/>
        </authorList>
    </citation>
    <scope>NUCLEOTIDE SEQUENCE [LARGE SCALE GENOMIC DNA]</scope>
    <source>
        <strain evidence="3">ATCC 700099 / DSM 44233 / CIP 104796 / JCM 9543 / NBRC 105858 / Y-104</strain>
    </source>
</reference>
<sequence>MTSTATRFSIPFPFPFPFVTALRLRSPARSLEAAPGTSAATRRVDGVHGAAMREPSRMTDRCRFRVPPTVHPAAGAARCRTVGAGATP</sequence>
<dbReference type="HOGENOM" id="CLU_2465813_0_0_11"/>
<evidence type="ECO:0000313" key="3">
    <source>
        <dbReference type="Proteomes" id="UP000002218"/>
    </source>
</evidence>
<evidence type="ECO:0000256" key="1">
    <source>
        <dbReference type="SAM" id="MobiDB-lite"/>
    </source>
</evidence>
<proteinExistence type="predicted"/>
<accession>C8XGZ3</accession>
<dbReference type="EMBL" id="CP001737">
    <property type="protein sequence ID" value="ACV80224.1"/>
    <property type="molecule type" value="Genomic_DNA"/>
</dbReference>
<dbReference type="STRING" id="479431.Namu_3931"/>
<reference evidence="3" key="1">
    <citation type="submission" date="2009-09" db="EMBL/GenBank/DDBJ databases">
        <title>The complete genome of Nakamurella multipartita DSM 44233.</title>
        <authorList>
            <consortium name="US DOE Joint Genome Institute (JGI-PGF)"/>
            <person name="Lucas S."/>
            <person name="Copeland A."/>
            <person name="Lapidus A."/>
            <person name="Glavina del Rio T."/>
            <person name="Dalin E."/>
            <person name="Tice H."/>
            <person name="Bruce D."/>
            <person name="Goodwin L."/>
            <person name="Pitluck S."/>
            <person name="Kyrpides N."/>
            <person name="Mavromatis K."/>
            <person name="Ivanova N."/>
            <person name="Ovchinnikova G."/>
            <person name="Sims D."/>
            <person name="Meincke L."/>
            <person name="Brettin T."/>
            <person name="Detter J.C."/>
            <person name="Han C."/>
            <person name="Larimer F."/>
            <person name="Land M."/>
            <person name="Hauser L."/>
            <person name="Markowitz V."/>
            <person name="Cheng J.-F."/>
            <person name="Hugenholtz P."/>
            <person name="Woyke T."/>
            <person name="Wu D."/>
            <person name="Klenk H.-P."/>
            <person name="Eisen J.A."/>
        </authorList>
    </citation>
    <scope>NUCLEOTIDE SEQUENCE [LARGE SCALE GENOMIC DNA]</scope>
    <source>
        <strain evidence="3">ATCC 700099 / DSM 44233 / CIP 104796 / JCM 9543 / NBRC 105858 / Y-104</strain>
    </source>
</reference>
<name>C8XGZ3_NAKMY</name>
<dbReference type="InParanoid" id="C8XGZ3"/>
<keyword evidence="3" id="KW-1185">Reference proteome</keyword>
<gene>
    <name evidence="2" type="ordered locus">Namu_3931</name>
</gene>